<name>A0ABR2F7N5_9ROSI</name>
<accession>A0ABR2F7N5</accession>
<dbReference type="EMBL" id="JBBPBM010000008">
    <property type="protein sequence ID" value="KAK8573032.1"/>
    <property type="molecule type" value="Genomic_DNA"/>
</dbReference>
<keyword evidence="2" id="KW-1185">Reference proteome</keyword>
<proteinExistence type="predicted"/>
<comment type="caution">
    <text evidence="1">The sequence shown here is derived from an EMBL/GenBank/DDBJ whole genome shotgun (WGS) entry which is preliminary data.</text>
</comment>
<evidence type="ECO:0000313" key="2">
    <source>
        <dbReference type="Proteomes" id="UP001472677"/>
    </source>
</evidence>
<organism evidence="1 2">
    <name type="scientific">Hibiscus sabdariffa</name>
    <name type="common">roselle</name>
    <dbReference type="NCBI Taxonomy" id="183260"/>
    <lineage>
        <taxon>Eukaryota</taxon>
        <taxon>Viridiplantae</taxon>
        <taxon>Streptophyta</taxon>
        <taxon>Embryophyta</taxon>
        <taxon>Tracheophyta</taxon>
        <taxon>Spermatophyta</taxon>
        <taxon>Magnoliopsida</taxon>
        <taxon>eudicotyledons</taxon>
        <taxon>Gunneridae</taxon>
        <taxon>Pentapetalae</taxon>
        <taxon>rosids</taxon>
        <taxon>malvids</taxon>
        <taxon>Malvales</taxon>
        <taxon>Malvaceae</taxon>
        <taxon>Malvoideae</taxon>
        <taxon>Hibiscus</taxon>
    </lineage>
</organism>
<evidence type="ECO:0000313" key="1">
    <source>
        <dbReference type="EMBL" id="KAK8573032.1"/>
    </source>
</evidence>
<reference evidence="1 2" key="1">
    <citation type="journal article" date="2024" name="G3 (Bethesda)">
        <title>Genome assembly of Hibiscus sabdariffa L. provides insights into metabolisms of medicinal natural products.</title>
        <authorList>
            <person name="Kim T."/>
        </authorList>
    </citation>
    <scope>NUCLEOTIDE SEQUENCE [LARGE SCALE GENOMIC DNA]</scope>
    <source>
        <strain evidence="1">TK-2024</strain>
        <tissue evidence="1">Old leaves</tissue>
    </source>
</reference>
<dbReference type="Proteomes" id="UP001472677">
    <property type="component" value="Unassembled WGS sequence"/>
</dbReference>
<gene>
    <name evidence="1" type="ORF">V6N12_029070</name>
</gene>
<protein>
    <submittedName>
        <fullName evidence="1">Uncharacterized protein</fullName>
    </submittedName>
</protein>
<sequence>MATLWNYEPSMKTTPIPLAFINLMSKITNMAMESPTEAHENKRSLGALISACRKYESLSPPSFQQDGE</sequence>